<keyword evidence="4" id="KW-0175">Coiled coil</keyword>
<proteinExistence type="inferred from homology"/>
<dbReference type="InterPro" id="IPR000014">
    <property type="entry name" value="PAS"/>
</dbReference>
<comment type="similarity">
    <text evidence="2">Belongs to the methyl-accepting chemotaxis (MCP) protein family.</text>
</comment>
<sequence>MLGGPLVFVIVFGLGVCGVFGAAAYVGGWIAYGCGAAATLVLTGLAAWLGHRRLSGLKHALNAMATGENCALDGPLDEVVSTCAGAMSERRRQVVFYESALRDLGTPALVCDAQGVIRLVTNSMLALLKKSGDRVTGLSVSQALYDKVGVSKTEKALQQGRGVEEDAELTLWDGRVIFVRVFISLVRDDGGDVLGAVTSFIDLTEQRAHQEELEEQRERMVRAGERISGLAEHVASATDLLSASADDQAQGAQNQRRQTASVAAAMEEIMATVLEVAKNAEATRLAATEANDSAGRGKSMVDAAVGAINEVAEFSTRLEREVGELDSQAGEIGKIISVINDIADQTNLLALNAAIEAARAGDAGRGFAVVADEVRKLAEKTVDATREVEAAVGTIQSRSKSAIASMEATAKQVSESTDLSGRAGDALEHIMAGIRDMVERVADIATVAGQQSSATEQIMENVEDIATIAEDADEAAGQAASATREMADLARELLNVSNEFREGGAGSDLRESPREMRGILPGIAQDFVRETYGGDVFDAMQAELDNPVFQAEGGYPDHVLVQIAQSAANRAKVPLKEFFQELGRYTLSRFSEMYPGYFKDESLKDFFMSMNTVHAKFSEAQPGVKAPNFTFEDKGNELFMNYRSSRGLFDYFEGLLLGAAELKGERIRVAIKPFDEETARAEIVFLGTE</sequence>
<evidence type="ECO:0008006" key="10">
    <source>
        <dbReference type="Google" id="ProtNLM"/>
    </source>
</evidence>
<dbReference type="PROSITE" id="PS50111">
    <property type="entry name" value="CHEMOTAXIS_TRANSDUC_2"/>
    <property type="match status" value="1"/>
</dbReference>
<feature type="domain" description="Methyl-accepting transducer" evidence="6">
    <location>
        <begin position="230"/>
        <end position="466"/>
    </location>
</feature>
<dbReference type="InterPro" id="IPR013656">
    <property type="entry name" value="PAS_4"/>
</dbReference>
<dbReference type="Gene3D" id="3.30.450.20">
    <property type="entry name" value="PAS domain"/>
    <property type="match status" value="1"/>
</dbReference>
<dbReference type="InterPro" id="IPR011644">
    <property type="entry name" value="Heme_NO-bd"/>
</dbReference>
<keyword evidence="5" id="KW-0812">Transmembrane</keyword>
<dbReference type="Pfam" id="PF00015">
    <property type="entry name" value="MCPsignal"/>
    <property type="match status" value="1"/>
</dbReference>
<dbReference type="PRINTS" id="PR00260">
    <property type="entry name" value="CHEMTRNSDUCR"/>
</dbReference>
<dbReference type="InterPro" id="IPR000700">
    <property type="entry name" value="PAS-assoc_C"/>
</dbReference>
<dbReference type="PANTHER" id="PTHR32089">
    <property type="entry name" value="METHYL-ACCEPTING CHEMOTAXIS PROTEIN MCPB"/>
    <property type="match status" value="1"/>
</dbReference>
<feature type="transmembrane region" description="Helical" evidence="5">
    <location>
        <begin position="30"/>
        <end position="49"/>
    </location>
</feature>
<keyword evidence="5" id="KW-0472">Membrane</keyword>
<dbReference type="NCBIfam" id="TIGR00229">
    <property type="entry name" value="sensory_box"/>
    <property type="match status" value="1"/>
</dbReference>
<feature type="domain" description="PAC" evidence="7">
    <location>
        <begin position="163"/>
        <end position="215"/>
    </location>
</feature>
<reference evidence="8" key="1">
    <citation type="submission" date="2022-08" db="EMBL/GenBank/DDBJ databases">
        <title>Genome Sequence of the sulphate-reducing bacterium, Pseudodesulfovibrio portus JCM14722.</title>
        <authorList>
            <person name="Kondo R."/>
            <person name="Kataoka T."/>
        </authorList>
    </citation>
    <scope>NUCLEOTIDE SEQUENCE</scope>
    <source>
        <strain evidence="8">JCM 14722</strain>
    </source>
</reference>
<dbReference type="InterPro" id="IPR024096">
    <property type="entry name" value="NO_sig/Golgi_transp_ligand-bd"/>
</dbReference>
<dbReference type="EMBL" id="AP026708">
    <property type="protein sequence ID" value="BDQ32489.1"/>
    <property type="molecule type" value="Genomic_DNA"/>
</dbReference>
<dbReference type="InterPro" id="IPR035965">
    <property type="entry name" value="PAS-like_dom_sf"/>
</dbReference>
<protein>
    <recommendedName>
        <fullName evidence="10">Methyl-accepting chemotaxis sensory transducer with Pas/Pac sensor</fullName>
    </recommendedName>
</protein>
<dbReference type="SUPFAM" id="SSF111126">
    <property type="entry name" value="Ligand-binding domain in the NO signalling and Golgi transport"/>
    <property type="match status" value="1"/>
</dbReference>
<accession>A0ABM8AM86</accession>
<evidence type="ECO:0000259" key="6">
    <source>
        <dbReference type="PROSITE" id="PS50111"/>
    </source>
</evidence>
<dbReference type="InterPro" id="IPR004090">
    <property type="entry name" value="Chemotax_Me-accpt_rcpt"/>
</dbReference>
<feature type="transmembrane region" description="Helical" evidence="5">
    <location>
        <begin position="7"/>
        <end position="24"/>
    </location>
</feature>
<evidence type="ECO:0000256" key="1">
    <source>
        <dbReference type="ARBA" id="ARBA00023224"/>
    </source>
</evidence>
<keyword evidence="1 3" id="KW-0807">Transducer</keyword>
<dbReference type="SMART" id="SM00283">
    <property type="entry name" value="MA"/>
    <property type="match status" value="1"/>
</dbReference>
<dbReference type="RefSeq" id="WP_264982564.1">
    <property type="nucleotide sequence ID" value="NZ_AP026708.1"/>
</dbReference>
<evidence type="ECO:0000259" key="7">
    <source>
        <dbReference type="PROSITE" id="PS50113"/>
    </source>
</evidence>
<organism evidence="8 9">
    <name type="scientific">Pseudodesulfovibrio portus</name>
    <dbReference type="NCBI Taxonomy" id="231439"/>
    <lineage>
        <taxon>Bacteria</taxon>
        <taxon>Pseudomonadati</taxon>
        <taxon>Thermodesulfobacteriota</taxon>
        <taxon>Desulfovibrionia</taxon>
        <taxon>Desulfovibrionales</taxon>
        <taxon>Desulfovibrionaceae</taxon>
    </lineage>
</organism>
<dbReference type="Proteomes" id="UP001061361">
    <property type="component" value="Chromosome"/>
</dbReference>
<dbReference type="SUPFAM" id="SSF58104">
    <property type="entry name" value="Methyl-accepting chemotaxis protein (MCP) signaling domain"/>
    <property type="match status" value="1"/>
</dbReference>
<keyword evidence="9" id="KW-1185">Reference proteome</keyword>
<dbReference type="Pfam" id="PF07700">
    <property type="entry name" value="HNOB"/>
    <property type="match status" value="1"/>
</dbReference>
<dbReference type="Gene3D" id="3.90.1520.10">
    <property type="entry name" value="H-NOX domain"/>
    <property type="match status" value="1"/>
</dbReference>
<dbReference type="InterPro" id="IPR004089">
    <property type="entry name" value="MCPsignal_dom"/>
</dbReference>
<evidence type="ECO:0000313" key="9">
    <source>
        <dbReference type="Proteomes" id="UP001061361"/>
    </source>
</evidence>
<evidence type="ECO:0000256" key="2">
    <source>
        <dbReference type="ARBA" id="ARBA00029447"/>
    </source>
</evidence>
<evidence type="ECO:0000256" key="5">
    <source>
        <dbReference type="SAM" id="Phobius"/>
    </source>
</evidence>
<gene>
    <name evidence="8" type="ORF">JCM14722_00310</name>
</gene>
<feature type="coiled-coil region" evidence="4">
    <location>
        <begin position="472"/>
        <end position="499"/>
    </location>
</feature>
<name>A0ABM8AM86_9BACT</name>
<dbReference type="SUPFAM" id="SSF55785">
    <property type="entry name" value="PYP-like sensor domain (PAS domain)"/>
    <property type="match status" value="1"/>
</dbReference>
<dbReference type="CDD" id="cd11386">
    <property type="entry name" value="MCP_signal"/>
    <property type="match status" value="1"/>
</dbReference>
<dbReference type="Gene3D" id="1.10.287.950">
    <property type="entry name" value="Methyl-accepting chemotaxis protein"/>
    <property type="match status" value="1"/>
</dbReference>
<evidence type="ECO:0000256" key="4">
    <source>
        <dbReference type="SAM" id="Coils"/>
    </source>
</evidence>
<dbReference type="InterPro" id="IPR038158">
    <property type="entry name" value="H-NOX_domain_sf"/>
</dbReference>
<keyword evidence="5" id="KW-1133">Transmembrane helix</keyword>
<evidence type="ECO:0000313" key="8">
    <source>
        <dbReference type="EMBL" id="BDQ32489.1"/>
    </source>
</evidence>
<dbReference type="PROSITE" id="PS50113">
    <property type="entry name" value="PAC"/>
    <property type="match status" value="1"/>
</dbReference>
<evidence type="ECO:0000256" key="3">
    <source>
        <dbReference type="PROSITE-ProRule" id="PRU00284"/>
    </source>
</evidence>
<dbReference type="PANTHER" id="PTHR32089:SF112">
    <property type="entry name" value="LYSOZYME-LIKE PROTEIN-RELATED"/>
    <property type="match status" value="1"/>
</dbReference>
<dbReference type="Pfam" id="PF08448">
    <property type="entry name" value="PAS_4"/>
    <property type="match status" value="1"/>
</dbReference>